<evidence type="ECO:0000313" key="1">
    <source>
        <dbReference type="EMBL" id="GCD20436.1"/>
    </source>
</evidence>
<accession>A0A401V0H2</accession>
<organism evidence="1 2">
    <name type="scientific">Cellulomonas algicola</name>
    <dbReference type="NCBI Taxonomy" id="2071633"/>
    <lineage>
        <taxon>Bacteria</taxon>
        <taxon>Bacillati</taxon>
        <taxon>Actinomycetota</taxon>
        <taxon>Actinomycetes</taxon>
        <taxon>Micrococcales</taxon>
        <taxon>Cellulomonadaceae</taxon>
        <taxon>Cellulomonas</taxon>
    </lineage>
</organism>
<dbReference type="EMBL" id="BHYL01000149">
    <property type="protein sequence ID" value="GCD20436.1"/>
    <property type="molecule type" value="Genomic_DNA"/>
</dbReference>
<dbReference type="SUPFAM" id="SSF53756">
    <property type="entry name" value="UDP-Glycosyltransferase/glycogen phosphorylase"/>
    <property type="match status" value="1"/>
</dbReference>
<dbReference type="GO" id="GO:0016757">
    <property type="term" value="F:glycosyltransferase activity"/>
    <property type="evidence" value="ECO:0007669"/>
    <property type="project" value="TreeGrafter"/>
</dbReference>
<comment type="caution">
    <text evidence="1">The sequence shown here is derived from an EMBL/GenBank/DDBJ whole genome shotgun (WGS) entry which is preliminary data.</text>
</comment>
<reference evidence="1 2" key="1">
    <citation type="submission" date="2018-11" db="EMBL/GenBank/DDBJ databases">
        <title>Draft genome sequence of Cellulomonas takizawaensis strain TKZ-21.</title>
        <authorList>
            <person name="Yamamura H."/>
            <person name="Hayashi T."/>
            <person name="Hamada M."/>
            <person name="Serisawa Y."/>
            <person name="Matsuyama K."/>
            <person name="Nakagawa Y."/>
            <person name="Otoguro M."/>
            <person name="Yanagida F."/>
            <person name="Hayakawa M."/>
        </authorList>
    </citation>
    <scope>NUCLEOTIDE SEQUENCE [LARGE SCALE GENOMIC DNA]</scope>
    <source>
        <strain evidence="1 2">TKZ-21</strain>
    </source>
</reference>
<dbReference type="RefSeq" id="WP_200829707.1">
    <property type="nucleotide sequence ID" value="NZ_BHYL01000149.1"/>
</dbReference>
<keyword evidence="2" id="KW-1185">Reference proteome</keyword>
<dbReference type="Proteomes" id="UP000288246">
    <property type="component" value="Unassembled WGS sequence"/>
</dbReference>
<dbReference type="Pfam" id="PF13692">
    <property type="entry name" value="Glyco_trans_1_4"/>
    <property type="match status" value="1"/>
</dbReference>
<dbReference type="PANTHER" id="PTHR12526:SF638">
    <property type="entry name" value="SPORE COAT PROTEIN SA"/>
    <property type="match status" value="1"/>
</dbReference>
<evidence type="ECO:0008006" key="3">
    <source>
        <dbReference type="Google" id="ProtNLM"/>
    </source>
</evidence>
<dbReference type="PANTHER" id="PTHR12526">
    <property type="entry name" value="GLYCOSYLTRANSFERASE"/>
    <property type="match status" value="1"/>
</dbReference>
<protein>
    <recommendedName>
        <fullName evidence="3">Glycosyl transferase family 1 domain-containing protein</fullName>
    </recommendedName>
</protein>
<gene>
    <name evidence="1" type="ORF">CTKZ_19980</name>
</gene>
<dbReference type="CDD" id="cd03801">
    <property type="entry name" value="GT4_PimA-like"/>
    <property type="match status" value="1"/>
</dbReference>
<evidence type="ECO:0000313" key="2">
    <source>
        <dbReference type="Proteomes" id="UP000288246"/>
    </source>
</evidence>
<proteinExistence type="predicted"/>
<sequence>MTTASAAGTGRTALPRVRLYETLRTAHLERAHELAPASIVYRRRRYDFDTALARGLDLVEAGPARAAWVLARSDVREVEVNEPLMVSSLRRSALALAAVDLSRRVRRRPRALVVTYAIANDDPFRPPARPGPAGRARRWLDARLIARVAGRVDRVVFGTPAAQELYGARVPALRGADQVLLPALPTACACGPLDGKDPDAVLFVGAFEERKGVRELLAAWPAVVAAHPGARLTLVGKGPLLDEVRAAVADRPEVTVVVDPPRAEVHAHQRRAAVAVLLSRRTRTWREQVGLPVVEGLAHGCAVLATTETGLAAWLADHGHGVVAPDAPPAEVAAALVGLLASRRPVASVLADLPDVDGRLAADAWLLRAR</sequence>
<name>A0A401V0H2_9CELL</name>
<dbReference type="Gene3D" id="3.40.50.2000">
    <property type="entry name" value="Glycogen Phosphorylase B"/>
    <property type="match status" value="1"/>
</dbReference>
<dbReference type="AlphaFoldDB" id="A0A401V0H2"/>